<comment type="subcellular location">
    <subcellularLocation>
        <location evidence="1">Membrane</location>
    </subcellularLocation>
</comment>
<proteinExistence type="predicted"/>
<evidence type="ECO:0000256" key="1">
    <source>
        <dbReference type="ARBA" id="ARBA00004370"/>
    </source>
</evidence>
<reference evidence="5 6" key="1">
    <citation type="submission" date="2021-04" db="EMBL/GenBank/DDBJ databases">
        <title>novel species isolated from subtropical streams in China.</title>
        <authorList>
            <person name="Lu H."/>
        </authorList>
    </citation>
    <scope>NUCLEOTIDE SEQUENCE [LARGE SCALE GENOMIC DNA]</scope>
    <source>
        <strain evidence="5 6">BYS107W</strain>
    </source>
</reference>
<protein>
    <submittedName>
        <fullName evidence="5">Beta-lactamase family protein</fullName>
    </submittedName>
</protein>
<dbReference type="InterPro" id="IPR012338">
    <property type="entry name" value="Beta-lactam/transpept-like"/>
</dbReference>
<keyword evidence="3" id="KW-0732">Signal</keyword>
<sequence>MKLIKKFCGFVGAAASVWLASSAIASVISFPNTPAAQLAAQRLKAFNAGDAALLKAFKDAHDSNLSVENELGLKKMIGELEVLRITPNGPHRVSIILREKDGDRVGTMNLEVHENKPDQVKSFGLTPMPVTPEDLMPQRLAAQEAWQKLQRKADKLVAEGSFSGVFAVARHGKILQQQSWGYADQARQLKNTNQTRFRVGSMYKMLTAVAILQLVEQGRITIDAPIASYLPNFPNKSLANQVTIQHLLTHTGGTGDIFTDEYAKQRTSIREHADYLRLFGERSTAFVPGSQEAYSNYGYVLLGAIIETVTGKPYDRHIQQAILQPAGMTDTGTEPEEKVKQKIAIAYTNAETGLIDAHETLPWRGTAAGGGYSTVRDLVRFADALLKGRLLSAEWLAKASQAQVPSQLYGYGFQLGGSKNASYFGHEGGAEGMNGALRIYPATGDIVVALSNYDPPAADGLVQYYANRMPLYVQAKPSQTTMLRKQKGNSP</sequence>
<feature type="domain" description="Beta-lactamase-related" evidence="4">
    <location>
        <begin position="150"/>
        <end position="465"/>
    </location>
</feature>
<keyword evidence="2" id="KW-0472">Membrane</keyword>
<dbReference type="SUPFAM" id="SSF56601">
    <property type="entry name" value="beta-lactamase/transpeptidase-like"/>
    <property type="match status" value="1"/>
</dbReference>
<accession>A0A941I376</accession>
<dbReference type="Proteomes" id="UP000680158">
    <property type="component" value="Unassembled WGS sequence"/>
</dbReference>
<evidence type="ECO:0000313" key="5">
    <source>
        <dbReference type="EMBL" id="MBR7746121.1"/>
    </source>
</evidence>
<evidence type="ECO:0000313" key="6">
    <source>
        <dbReference type="Proteomes" id="UP000680158"/>
    </source>
</evidence>
<comment type="caution">
    <text evidence="5">The sequence shown here is derived from an EMBL/GenBank/DDBJ whole genome shotgun (WGS) entry which is preliminary data.</text>
</comment>
<evidence type="ECO:0000259" key="4">
    <source>
        <dbReference type="Pfam" id="PF00144"/>
    </source>
</evidence>
<evidence type="ECO:0000256" key="2">
    <source>
        <dbReference type="ARBA" id="ARBA00023136"/>
    </source>
</evidence>
<dbReference type="Pfam" id="PF00144">
    <property type="entry name" value="Beta-lactamase"/>
    <property type="match status" value="1"/>
</dbReference>
<feature type="chain" id="PRO_5038039269" evidence="3">
    <location>
        <begin position="26"/>
        <end position="491"/>
    </location>
</feature>
<keyword evidence="6" id="KW-1185">Reference proteome</keyword>
<name>A0A941I376_9BURK</name>
<dbReference type="GO" id="GO:0016020">
    <property type="term" value="C:membrane"/>
    <property type="evidence" value="ECO:0007669"/>
    <property type="project" value="UniProtKB-SubCell"/>
</dbReference>
<dbReference type="AlphaFoldDB" id="A0A941I376"/>
<organism evidence="5 6">
    <name type="scientific">Undibacterium baiyunense</name>
    <dbReference type="NCBI Taxonomy" id="2828731"/>
    <lineage>
        <taxon>Bacteria</taxon>
        <taxon>Pseudomonadati</taxon>
        <taxon>Pseudomonadota</taxon>
        <taxon>Betaproteobacteria</taxon>
        <taxon>Burkholderiales</taxon>
        <taxon>Oxalobacteraceae</taxon>
        <taxon>Undibacterium</taxon>
    </lineage>
</organism>
<dbReference type="Gene3D" id="3.40.710.10">
    <property type="entry name" value="DD-peptidase/beta-lactamase superfamily"/>
    <property type="match status" value="1"/>
</dbReference>
<dbReference type="EMBL" id="JAGSPM010000003">
    <property type="protein sequence ID" value="MBR7746121.1"/>
    <property type="molecule type" value="Genomic_DNA"/>
</dbReference>
<dbReference type="RefSeq" id="WP_212683495.1">
    <property type="nucleotide sequence ID" value="NZ_JAGSPM010000003.1"/>
</dbReference>
<dbReference type="InterPro" id="IPR001466">
    <property type="entry name" value="Beta-lactam-related"/>
</dbReference>
<gene>
    <name evidence="5" type="ORF">KDM92_05970</name>
</gene>
<dbReference type="PANTHER" id="PTHR46825:SF11">
    <property type="entry name" value="PENICILLIN-BINDING PROTEIN 4"/>
    <property type="match status" value="1"/>
</dbReference>
<dbReference type="PANTHER" id="PTHR46825">
    <property type="entry name" value="D-ALANYL-D-ALANINE-CARBOXYPEPTIDASE/ENDOPEPTIDASE AMPH"/>
    <property type="match status" value="1"/>
</dbReference>
<evidence type="ECO:0000256" key="3">
    <source>
        <dbReference type="SAM" id="SignalP"/>
    </source>
</evidence>
<feature type="signal peptide" evidence="3">
    <location>
        <begin position="1"/>
        <end position="25"/>
    </location>
</feature>
<dbReference type="InterPro" id="IPR050491">
    <property type="entry name" value="AmpC-like"/>
</dbReference>